<feature type="region of interest" description="Disordered" evidence="6">
    <location>
        <begin position="54"/>
        <end position="73"/>
    </location>
</feature>
<keyword evidence="8" id="KW-1185">Reference proteome</keyword>
<dbReference type="PROSITE" id="PS01071">
    <property type="entry name" value="GRPE"/>
    <property type="match status" value="1"/>
</dbReference>
<dbReference type="GO" id="GO:0051082">
    <property type="term" value="F:unfolded protein binding"/>
    <property type="evidence" value="ECO:0007669"/>
    <property type="project" value="TreeGrafter"/>
</dbReference>
<evidence type="ECO:0000256" key="5">
    <source>
        <dbReference type="RuleBase" id="RU004478"/>
    </source>
</evidence>
<dbReference type="OrthoDB" id="5191115at2"/>
<dbReference type="AlphaFoldDB" id="A0A5J6Z8J2"/>
<feature type="region of interest" description="Disordered" evidence="6">
    <location>
        <begin position="1"/>
        <end position="43"/>
    </location>
</feature>
<dbReference type="SUPFAM" id="SSF58014">
    <property type="entry name" value="Coiled-coil domain of nucleotide exchange factor GrpE"/>
    <property type="match status" value="1"/>
</dbReference>
<keyword evidence="2 3" id="KW-0143">Chaperone</keyword>
<comment type="subcellular location">
    <subcellularLocation>
        <location evidence="3">Cytoplasm</location>
    </subcellularLocation>
</comment>
<dbReference type="KEGG" id="cuo:CUROG_01245"/>
<evidence type="ECO:0000313" key="7">
    <source>
        <dbReference type="EMBL" id="QFQ01649.1"/>
    </source>
</evidence>
<proteinExistence type="inferred from homology"/>
<evidence type="ECO:0000256" key="3">
    <source>
        <dbReference type="HAMAP-Rule" id="MF_01151"/>
    </source>
</evidence>
<dbReference type="Proteomes" id="UP000326711">
    <property type="component" value="Chromosome"/>
</dbReference>
<protein>
    <recommendedName>
        <fullName evidence="3 4">Protein GrpE</fullName>
    </recommendedName>
    <alternativeName>
        <fullName evidence="3">HSP-70 cofactor</fullName>
    </alternativeName>
</protein>
<dbReference type="GO" id="GO:0042803">
    <property type="term" value="F:protein homodimerization activity"/>
    <property type="evidence" value="ECO:0007669"/>
    <property type="project" value="InterPro"/>
</dbReference>
<dbReference type="GO" id="GO:0005737">
    <property type="term" value="C:cytoplasm"/>
    <property type="evidence" value="ECO:0007669"/>
    <property type="project" value="UniProtKB-SubCell"/>
</dbReference>
<dbReference type="Gene3D" id="2.30.22.10">
    <property type="entry name" value="Head domain of nucleotide exchange factor GrpE"/>
    <property type="match status" value="1"/>
</dbReference>
<dbReference type="HAMAP" id="MF_01151">
    <property type="entry name" value="GrpE"/>
    <property type="match status" value="1"/>
</dbReference>
<sequence length="221" mass="23939">MADTEWTDNPGDPSRTDEETLDAREANDVNPEDQVNPEELSDEALEQELGDILAGDAEEGAEAAAQAVADEQETAAEEELDELGQIQKELDERTDDLKRVTAEYANYRRRVERDRIAVIEGAKADVADKLLPILDDMDLAAQHGDLNGPLKAANDKLLAALAAIKVESFGAEGDAFDPDVHEAVQDTSTGDDKVLGSVLRKGYRLGDRVLRTAMVIIADPA</sequence>
<evidence type="ECO:0000256" key="2">
    <source>
        <dbReference type="ARBA" id="ARBA00023186"/>
    </source>
</evidence>
<comment type="similarity">
    <text evidence="1 3 5">Belongs to the GrpE family.</text>
</comment>
<dbReference type="EMBL" id="CP045032">
    <property type="protein sequence ID" value="QFQ01649.1"/>
    <property type="molecule type" value="Genomic_DNA"/>
</dbReference>
<dbReference type="CDD" id="cd00446">
    <property type="entry name" value="GrpE"/>
    <property type="match status" value="1"/>
</dbReference>
<dbReference type="RefSeq" id="WP_151902123.1">
    <property type="nucleotide sequence ID" value="NZ_CP045032.1"/>
</dbReference>
<reference evidence="8" key="1">
    <citation type="submission" date="2019-10" db="EMBL/GenBank/DDBJ databases">
        <title>Complete genome sequence of Corynebacterium urogenitalis DSM 108747, isolated from the genital tract of a cow.</title>
        <authorList>
            <person name="Ruckert C."/>
            <person name="Ballas P."/>
            <person name="Wagener K."/>
            <person name="Drillich M."/>
            <person name="Kaempfer P."/>
            <person name="Busse H.-J."/>
            <person name="Ehling-Schulz M."/>
        </authorList>
    </citation>
    <scope>NUCLEOTIDE SEQUENCE [LARGE SCALE GENOMIC DNA]</scope>
    <source>
        <strain evidence="8">LMM 1652</strain>
    </source>
</reference>
<dbReference type="PANTHER" id="PTHR21237">
    <property type="entry name" value="GRPE PROTEIN"/>
    <property type="match status" value="1"/>
</dbReference>
<dbReference type="GO" id="GO:0006457">
    <property type="term" value="P:protein folding"/>
    <property type="evidence" value="ECO:0007669"/>
    <property type="project" value="InterPro"/>
</dbReference>
<name>A0A5J6Z8J2_9CORY</name>
<evidence type="ECO:0000313" key="8">
    <source>
        <dbReference type="Proteomes" id="UP000326711"/>
    </source>
</evidence>
<keyword evidence="3 4" id="KW-0346">Stress response</keyword>
<gene>
    <name evidence="3" type="primary">grpE</name>
    <name evidence="7" type="ORF">CUROG_01245</name>
</gene>
<dbReference type="Gene3D" id="3.90.20.20">
    <property type="match status" value="1"/>
</dbReference>
<keyword evidence="3" id="KW-0963">Cytoplasm</keyword>
<dbReference type="InterPro" id="IPR013805">
    <property type="entry name" value="GrpE_CC"/>
</dbReference>
<feature type="compositionally biased region" description="Basic and acidic residues" evidence="6">
    <location>
        <begin position="14"/>
        <end position="27"/>
    </location>
</feature>
<dbReference type="PANTHER" id="PTHR21237:SF23">
    <property type="entry name" value="GRPE PROTEIN HOMOLOG, MITOCHONDRIAL"/>
    <property type="match status" value="1"/>
</dbReference>
<comment type="function">
    <text evidence="3 4">Participates actively in the response to hyperosmotic and heat shock by preventing the aggregation of stress-denatured proteins, in association with DnaK and GrpE. It is the nucleotide exchange factor for DnaK and may function as a thermosensor. Unfolded proteins bind initially to DnaJ; upon interaction with the DnaJ-bound protein, DnaK hydrolyzes its bound ATP, resulting in the formation of a stable complex. GrpE releases ADP from DnaK; ATP binding to DnaK triggers the release of the substrate protein, thus completing the reaction cycle. Several rounds of ATP-dependent interactions between DnaJ, DnaK and GrpE are required for fully efficient folding.</text>
</comment>
<dbReference type="PRINTS" id="PR00773">
    <property type="entry name" value="GRPEPROTEIN"/>
</dbReference>
<dbReference type="InterPro" id="IPR009012">
    <property type="entry name" value="GrpE_head"/>
</dbReference>
<evidence type="ECO:0000256" key="6">
    <source>
        <dbReference type="SAM" id="MobiDB-lite"/>
    </source>
</evidence>
<evidence type="ECO:0000256" key="1">
    <source>
        <dbReference type="ARBA" id="ARBA00009054"/>
    </source>
</evidence>
<dbReference type="InterPro" id="IPR000740">
    <property type="entry name" value="GrpE"/>
</dbReference>
<dbReference type="NCBIfam" id="NF010761">
    <property type="entry name" value="PRK14164.1"/>
    <property type="match status" value="1"/>
</dbReference>
<dbReference type="Pfam" id="PF01025">
    <property type="entry name" value="GrpE"/>
    <property type="match status" value="1"/>
</dbReference>
<accession>A0A5J6Z8J2</accession>
<dbReference type="GO" id="GO:0051087">
    <property type="term" value="F:protein-folding chaperone binding"/>
    <property type="evidence" value="ECO:0007669"/>
    <property type="project" value="InterPro"/>
</dbReference>
<comment type="subunit">
    <text evidence="3">Homodimer.</text>
</comment>
<dbReference type="SUPFAM" id="SSF51064">
    <property type="entry name" value="Head domain of nucleotide exchange factor GrpE"/>
    <property type="match status" value="1"/>
</dbReference>
<organism evidence="7 8">
    <name type="scientific">Corynebacterium urogenitale</name>
    <dbReference type="NCBI Taxonomy" id="2487892"/>
    <lineage>
        <taxon>Bacteria</taxon>
        <taxon>Bacillati</taxon>
        <taxon>Actinomycetota</taxon>
        <taxon>Actinomycetes</taxon>
        <taxon>Mycobacteriales</taxon>
        <taxon>Corynebacteriaceae</taxon>
        <taxon>Corynebacterium</taxon>
    </lineage>
</organism>
<evidence type="ECO:0000256" key="4">
    <source>
        <dbReference type="RuleBase" id="RU000639"/>
    </source>
</evidence>
<dbReference type="GO" id="GO:0000774">
    <property type="term" value="F:adenyl-nucleotide exchange factor activity"/>
    <property type="evidence" value="ECO:0007669"/>
    <property type="project" value="InterPro"/>
</dbReference>